<dbReference type="InterPro" id="IPR045214">
    <property type="entry name" value="Surf1/Surf4"/>
</dbReference>
<dbReference type="CDD" id="cd06662">
    <property type="entry name" value="SURF1"/>
    <property type="match status" value="1"/>
</dbReference>
<evidence type="ECO:0000256" key="6">
    <source>
        <dbReference type="RuleBase" id="RU363076"/>
    </source>
</evidence>
<accession>A0A011T686</accession>
<dbReference type="PANTHER" id="PTHR23427:SF2">
    <property type="entry name" value="SURFEIT LOCUS PROTEIN 1"/>
    <property type="match status" value="1"/>
</dbReference>
<evidence type="ECO:0000313" key="8">
    <source>
        <dbReference type="Proteomes" id="UP000441102"/>
    </source>
</evidence>
<keyword evidence="5 6" id="KW-0472">Membrane</keyword>
<protein>
    <recommendedName>
        <fullName evidence="6">SURF1-like protein</fullName>
    </recommendedName>
</protein>
<dbReference type="AlphaFoldDB" id="A0A011T686"/>
<keyword evidence="6" id="KW-1003">Cell membrane</keyword>
<dbReference type="Pfam" id="PF02104">
    <property type="entry name" value="SURF1"/>
    <property type="match status" value="1"/>
</dbReference>
<evidence type="ECO:0000256" key="4">
    <source>
        <dbReference type="ARBA" id="ARBA00022989"/>
    </source>
</evidence>
<dbReference type="RefSeq" id="WP_036581287.1">
    <property type="nucleotide sequence ID" value="NZ_CP194002.1"/>
</dbReference>
<comment type="caution">
    <text evidence="7">The sequence shown here is derived from an EMBL/GenBank/DDBJ whole genome shotgun (WGS) entry which is preliminary data.</text>
</comment>
<name>A0A011T686_BRUAN</name>
<evidence type="ECO:0000256" key="1">
    <source>
        <dbReference type="ARBA" id="ARBA00004370"/>
    </source>
</evidence>
<dbReference type="PROSITE" id="PS50895">
    <property type="entry name" value="SURF1"/>
    <property type="match status" value="1"/>
</dbReference>
<sequence>MTTAQQSHRFPWGVVIASAIALVILLALGTWQVERLQWKEALIESTEQRVHEAPLPLSEMEKIYKQEGSVEYRPVTVSGTFMHQGERHFLATYEGAAGYNVYTPLMLEDGRFVLVNRGFVPYEKKDPSTRVEGQVDGPVSVTGLARDPLSVKPGFFLPDNDIAKNIFYWKDWTAMAESADLPNLDEVVPFFVDADNKSNPGGLPIGGVTIIDFPNNHLQYAMTWYGLALALIGVVGTWLWRYRCLRKSGDRFSVRDSENKDEER</sequence>
<dbReference type="EMBL" id="WBWX01000008">
    <property type="protein sequence ID" value="KAB2794475.1"/>
    <property type="molecule type" value="Genomic_DNA"/>
</dbReference>
<reference evidence="7 8" key="1">
    <citation type="submission" date="2019-09" db="EMBL/GenBank/DDBJ databases">
        <title>Taxonomic organization of the family Brucellaceae based on a phylogenomic approach.</title>
        <authorList>
            <person name="Leclercq S."/>
            <person name="Cloeckaert A."/>
            <person name="Zygmunt M.S."/>
        </authorList>
    </citation>
    <scope>NUCLEOTIDE SEQUENCE [LARGE SCALE GENOMIC DNA]</scope>
    <source>
        <strain evidence="7 8">CCUG 34461</strain>
    </source>
</reference>
<dbReference type="Proteomes" id="UP000441102">
    <property type="component" value="Unassembled WGS sequence"/>
</dbReference>
<dbReference type="GO" id="GO:0005886">
    <property type="term" value="C:plasma membrane"/>
    <property type="evidence" value="ECO:0007669"/>
    <property type="project" value="UniProtKB-SubCell"/>
</dbReference>
<organism evidence="7 8">
    <name type="scientific">Brucella anthropi</name>
    <name type="common">Ochrobactrum anthropi</name>
    <dbReference type="NCBI Taxonomy" id="529"/>
    <lineage>
        <taxon>Bacteria</taxon>
        <taxon>Pseudomonadati</taxon>
        <taxon>Pseudomonadota</taxon>
        <taxon>Alphaproteobacteria</taxon>
        <taxon>Hyphomicrobiales</taxon>
        <taxon>Brucellaceae</taxon>
        <taxon>Brucella/Ochrobactrum group</taxon>
        <taxon>Brucella</taxon>
    </lineage>
</organism>
<evidence type="ECO:0000313" key="7">
    <source>
        <dbReference type="EMBL" id="KAB2794475.1"/>
    </source>
</evidence>
<evidence type="ECO:0000256" key="2">
    <source>
        <dbReference type="ARBA" id="ARBA00007165"/>
    </source>
</evidence>
<dbReference type="PANTHER" id="PTHR23427">
    <property type="entry name" value="SURFEIT LOCUS PROTEIN"/>
    <property type="match status" value="1"/>
</dbReference>
<evidence type="ECO:0000256" key="3">
    <source>
        <dbReference type="ARBA" id="ARBA00022692"/>
    </source>
</evidence>
<evidence type="ECO:0000256" key="5">
    <source>
        <dbReference type="ARBA" id="ARBA00023136"/>
    </source>
</evidence>
<gene>
    <name evidence="7" type="ORF">F9L06_19110</name>
</gene>
<keyword evidence="4 6" id="KW-1133">Transmembrane helix</keyword>
<proteinExistence type="inferred from homology"/>
<dbReference type="InterPro" id="IPR002994">
    <property type="entry name" value="Surf1/Shy1"/>
</dbReference>
<comment type="subcellular location">
    <subcellularLocation>
        <location evidence="6">Cell membrane</location>
        <topology evidence="6">Multi-pass membrane protein</topology>
    </subcellularLocation>
    <subcellularLocation>
        <location evidence="1">Membrane</location>
    </subcellularLocation>
</comment>
<feature type="transmembrane region" description="Helical" evidence="6">
    <location>
        <begin position="12"/>
        <end position="31"/>
    </location>
</feature>
<comment type="similarity">
    <text evidence="2 6">Belongs to the SURF1 family.</text>
</comment>
<keyword evidence="3 6" id="KW-0812">Transmembrane</keyword>
<feature type="transmembrane region" description="Helical" evidence="6">
    <location>
        <begin position="222"/>
        <end position="240"/>
    </location>
</feature>